<keyword evidence="2" id="KW-1185">Reference proteome</keyword>
<gene>
    <name evidence="1" type="ORF">BWQ96_07500</name>
</gene>
<dbReference type="STRING" id="448386.A0A2V3IL56"/>
<evidence type="ECO:0000313" key="1">
    <source>
        <dbReference type="EMBL" id="PXF42793.1"/>
    </source>
</evidence>
<dbReference type="EMBL" id="NBIV01000150">
    <property type="protein sequence ID" value="PXF42793.1"/>
    <property type="molecule type" value="Genomic_DNA"/>
</dbReference>
<evidence type="ECO:0000313" key="2">
    <source>
        <dbReference type="Proteomes" id="UP000247409"/>
    </source>
</evidence>
<proteinExistence type="predicted"/>
<protein>
    <recommendedName>
        <fullName evidence="3">Nuclease HARBI1</fullName>
    </recommendedName>
</protein>
<dbReference type="InterPro" id="IPR006912">
    <property type="entry name" value="Harbinger_derived_prot"/>
</dbReference>
<sequence length="154" mass="17944">MEDYFSFELVYNDRNFLRRFRLSQDRYTKIIITVEAHNSYKIQKKDCCGVLRLGTRHKVAAAMRILAYGYSSHAADKYLRLRSSTVNLCVQKILRTVIDIFEGEYLRKPTEEVLKAILYSSADRGFPGMLGCLKCGKWVWKKCPTSWHAQFEGT</sequence>
<dbReference type="PANTHER" id="PTHR47150">
    <property type="entry name" value="OS12G0169200 PROTEIN"/>
    <property type="match status" value="1"/>
</dbReference>
<dbReference type="OrthoDB" id="7763893at2759"/>
<comment type="caution">
    <text evidence="1">The sequence shown here is derived from an EMBL/GenBank/DDBJ whole genome shotgun (WGS) entry which is preliminary data.</text>
</comment>
<dbReference type="AlphaFoldDB" id="A0A2V3IL56"/>
<evidence type="ECO:0008006" key="3">
    <source>
        <dbReference type="Google" id="ProtNLM"/>
    </source>
</evidence>
<organism evidence="1 2">
    <name type="scientific">Gracilariopsis chorda</name>
    <dbReference type="NCBI Taxonomy" id="448386"/>
    <lineage>
        <taxon>Eukaryota</taxon>
        <taxon>Rhodophyta</taxon>
        <taxon>Florideophyceae</taxon>
        <taxon>Rhodymeniophycidae</taxon>
        <taxon>Gracilariales</taxon>
        <taxon>Gracilariaceae</taxon>
        <taxon>Gracilariopsis</taxon>
    </lineage>
</organism>
<dbReference type="PANTHER" id="PTHR47150:SF5">
    <property type="entry name" value="OS07G0546750 PROTEIN"/>
    <property type="match status" value="1"/>
</dbReference>
<name>A0A2V3IL56_9FLOR</name>
<accession>A0A2V3IL56</accession>
<dbReference type="Proteomes" id="UP000247409">
    <property type="component" value="Unassembled WGS sequence"/>
</dbReference>
<reference evidence="1 2" key="1">
    <citation type="journal article" date="2018" name="Mol. Biol. Evol.">
        <title>Analysis of the draft genome of the red seaweed Gracilariopsis chorda provides insights into genome size evolution in Rhodophyta.</title>
        <authorList>
            <person name="Lee J."/>
            <person name="Yang E.C."/>
            <person name="Graf L."/>
            <person name="Yang J.H."/>
            <person name="Qiu H."/>
            <person name="Zel Zion U."/>
            <person name="Chan C.X."/>
            <person name="Stephens T.G."/>
            <person name="Weber A.P.M."/>
            <person name="Boo G.H."/>
            <person name="Boo S.M."/>
            <person name="Kim K.M."/>
            <person name="Shin Y."/>
            <person name="Jung M."/>
            <person name="Lee S.J."/>
            <person name="Yim H.S."/>
            <person name="Lee J.H."/>
            <person name="Bhattacharya D."/>
            <person name="Yoon H.S."/>
        </authorList>
    </citation>
    <scope>NUCLEOTIDE SEQUENCE [LARGE SCALE GENOMIC DNA]</scope>
    <source>
        <strain evidence="1 2">SKKU-2015</strain>
        <tissue evidence="1">Whole body</tissue>
    </source>
</reference>
<dbReference type="Pfam" id="PF04827">
    <property type="entry name" value="Plant_tran"/>
    <property type="match status" value="1"/>
</dbReference>